<dbReference type="Gene3D" id="3.30.559.10">
    <property type="entry name" value="Chloramphenicol acetyltransferase-like domain"/>
    <property type="match status" value="1"/>
</dbReference>
<dbReference type="GO" id="GO:0005829">
    <property type="term" value="C:cytosol"/>
    <property type="evidence" value="ECO:0007669"/>
    <property type="project" value="TreeGrafter"/>
</dbReference>
<feature type="compositionally biased region" description="Low complexity" evidence="1">
    <location>
        <begin position="247"/>
        <end position="277"/>
    </location>
</feature>
<dbReference type="GO" id="GO:0031177">
    <property type="term" value="F:phosphopantetheine binding"/>
    <property type="evidence" value="ECO:0007669"/>
    <property type="project" value="TreeGrafter"/>
</dbReference>
<dbReference type="PATRIC" id="fig|1299334.3.peg.2130"/>
<sequence>MLVERLNPTRSLAHHPLVQVMLAWQNFAGRGDQQSAGQALGDVAVTPLPVDTRTAQMDLTLSLGERWGEAGEPAGIFGAVEFRTDVFDAETIEILVERLRRVLAAMTADPTRRLSAVDVLDADEQARLDLLGHRAVLSQPVSAAVSVPARFAAQVARIPDAVAIRCDGRSTSYRELDAAANRLAHNLIHHGVAPGACVALLLPRSADAVVAMLAVLKTGRHTCRSTRQSRRPGSSSCSPTPPPWRQSPPRAWPAGWTGTPSWSSTSTTPEFRTTRTPPACPRPRRRRLPHLHLGHHRSSQGRGGHAPQYHPAAGFIGCGPAAPGCMEPLSLFGLRRVGVGDLRRPAARRPTGGGADGDSAVTGRPAQPPCRRTGRGAHHDPLSGADALAGRVGIGGGGAGRGGLPGRRRRSMGSREADGQRLRPDRNNDVCRDQRAADPRLGAPPIGSPVAGAALFVLDGSLRPVPPGVVGELYVAGAGLAHGYVRRASLTASRFVACPFGRRGCGCIAPAIWCAGAATVSWNIWGAPTSRSRSAGIASNSAKSSRH</sequence>
<proteinExistence type="predicted"/>
<dbReference type="Gene3D" id="3.30.559.30">
    <property type="entry name" value="Nonribosomal peptide synthetase, condensation domain"/>
    <property type="match status" value="1"/>
</dbReference>
<dbReference type="Pfam" id="PF00501">
    <property type="entry name" value="AMP-binding"/>
    <property type="match status" value="2"/>
</dbReference>
<dbReference type="PANTHER" id="PTHR45527:SF1">
    <property type="entry name" value="FATTY ACID SYNTHASE"/>
    <property type="match status" value="1"/>
</dbReference>
<dbReference type="EMBL" id="JAOB01000026">
    <property type="protein sequence ID" value="EUA65636.1"/>
    <property type="molecule type" value="Genomic_DNA"/>
</dbReference>
<organism evidence="4">
    <name type="scientific">Mycobacterium xenopi 4042</name>
    <dbReference type="NCBI Taxonomy" id="1299334"/>
    <lineage>
        <taxon>Bacteria</taxon>
        <taxon>Bacillati</taxon>
        <taxon>Actinomycetota</taxon>
        <taxon>Actinomycetes</taxon>
        <taxon>Mycobacteriales</taxon>
        <taxon>Mycobacteriaceae</taxon>
        <taxon>Mycobacterium</taxon>
    </lineage>
</organism>
<evidence type="ECO:0000313" key="4">
    <source>
        <dbReference type="EMBL" id="EUA65636.1"/>
    </source>
</evidence>
<evidence type="ECO:0000256" key="1">
    <source>
        <dbReference type="SAM" id="MobiDB-lite"/>
    </source>
</evidence>
<feature type="compositionally biased region" description="Gly residues" evidence="1">
    <location>
        <begin position="392"/>
        <end position="405"/>
    </location>
</feature>
<name>X8DC42_MYCXE</name>
<dbReference type="GO" id="GO:0044550">
    <property type="term" value="P:secondary metabolite biosynthetic process"/>
    <property type="evidence" value="ECO:0007669"/>
    <property type="project" value="TreeGrafter"/>
</dbReference>
<feature type="domain" description="Condensation" evidence="3">
    <location>
        <begin position="2"/>
        <end position="128"/>
    </location>
</feature>
<evidence type="ECO:0000259" key="2">
    <source>
        <dbReference type="Pfam" id="PF00501"/>
    </source>
</evidence>
<dbReference type="SUPFAM" id="SSF52777">
    <property type="entry name" value="CoA-dependent acyltransferases"/>
    <property type="match status" value="1"/>
</dbReference>
<dbReference type="InterPro" id="IPR001242">
    <property type="entry name" value="Condensation_dom"/>
</dbReference>
<dbReference type="Pfam" id="PF00668">
    <property type="entry name" value="Condensation"/>
    <property type="match status" value="1"/>
</dbReference>
<dbReference type="PANTHER" id="PTHR45527">
    <property type="entry name" value="NONRIBOSOMAL PEPTIDE SYNTHETASE"/>
    <property type="match status" value="1"/>
</dbReference>
<dbReference type="AlphaFoldDB" id="X8DC42"/>
<evidence type="ECO:0000259" key="3">
    <source>
        <dbReference type="Pfam" id="PF00668"/>
    </source>
</evidence>
<feature type="region of interest" description="Disordered" evidence="1">
    <location>
        <begin position="343"/>
        <end position="430"/>
    </location>
</feature>
<dbReference type="GO" id="GO:0008610">
    <property type="term" value="P:lipid biosynthetic process"/>
    <property type="evidence" value="ECO:0007669"/>
    <property type="project" value="UniProtKB-ARBA"/>
</dbReference>
<comment type="caution">
    <text evidence="4">The sequence shown here is derived from an EMBL/GenBank/DDBJ whole genome shotgun (WGS) entry which is preliminary data.</text>
</comment>
<feature type="region of interest" description="Disordered" evidence="1">
    <location>
        <begin position="222"/>
        <end position="286"/>
    </location>
</feature>
<dbReference type="GO" id="GO:0043041">
    <property type="term" value="P:amino acid activation for nonribosomal peptide biosynthetic process"/>
    <property type="evidence" value="ECO:0007669"/>
    <property type="project" value="TreeGrafter"/>
</dbReference>
<feature type="compositionally biased region" description="Basic and acidic residues" evidence="1">
    <location>
        <begin position="413"/>
        <end position="430"/>
    </location>
</feature>
<dbReference type="Gene3D" id="2.30.38.10">
    <property type="entry name" value="Luciferase, Domain 3"/>
    <property type="match status" value="1"/>
</dbReference>
<dbReference type="InterPro" id="IPR042099">
    <property type="entry name" value="ANL_N_sf"/>
</dbReference>
<reference evidence="4" key="1">
    <citation type="submission" date="2014-01" db="EMBL/GenBank/DDBJ databases">
        <authorList>
            <person name="Brown-Elliot B."/>
            <person name="Wallace R."/>
            <person name="Lenaerts A."/>
            <person name="Ordway D."/>
            <person name="DeGroote M.A."/>
            <person name="Parker T."/>
            <person name="Sizemore C."/>
            <person name="Tallon L.J."/>
            <person name="Sadzewicz L.K."/>
            <person name="Sengamalay N."/>
            <person name="Fraser C.M."/>
            <person name="Hine E."/>
            <person name="Shefchek K.A."/>
            <person name="Das S.P."/>
            <person name="Tettelin H."/>
        </authorList>
    </citation>
    <scope>NUCLEOTIDE SEQUENCE [LARGE SCALE GENOMIC DNA]</scope>
    <source>
        <strain evidence="4">4042</strain>
    </source>
</reference>
<dbReference type="SUPFAM" id="SSF56801">
    <property type="entry name" value="Acetyl-CoA synthetase-like"/>
    <property type="match status" value="2"/>
</dbReference>
<feature type="domain" description="AMP-dependent synthetase/ligase" evidence="2">
    <location>
        <begin position="443"/>
        <end position="484"/>
    </location>
</feature>
<dbReference type="InterPro" id="IPR023213">
    <property type="entry name" value="CAT-like_dom_sf"/>
</dbReference>
<feature type="domain" description="AMP-dependent synthetase/ligase" evidence="2">
    <location>
        <begin position="151"/>
        <end position="219"/>
    </location>
</feature>
<dbReference type="GO" id="GO:0003824">
    <property type="term" value="F:catalytic activity"/>
    <property type="evidence" value="ECO:0007669"/>
    <property type="project" value="InterPro"/>
</dbReference>
<dbReference type="Gene3D" id="3.40.50.12780">
    <property type="entry name" value="N-terminal domain of ligase-like"/>
    <property type="match status" value="1"/>
</dbReference>
<gene>
    <name evidence="4" type="ORF">I553_7966</name>
</gene>
<accession>X8DC42</accession>
<dbReference type="UniPathway" id="UPA00011"/>
<dbReference type="InterPro" id="IPR000873">
    <property type="entry name" value="AMP-dep_synth/lig_dom"/>
</dbReference>
<protein>
    <submittedName>
        <fullName evidence="4">AMP-binding enzyme family protein</fullName>
    </submittedName>
</protein>